<dbReference type="OrthoDB" id="8435546at2"/>
<proteinExistence type="predicted"/>
<sequence length="313" mass="34014">MTRLAHRYMRWGSAFVLLGTTLSAFAIDTATLITSVLSPDCLAWRIVGVCYWLSCSAFGCTVQTSVKVRHYVPDAVVSSYSRTGGNPWTDVSFMSAPLPFAQGGGNGTTNEPHENNLAVFKNADVIGHPGMAAFSRFASQFGMTCTGAGVPFDPYLLSTFDTIAWRDGIPESLYPESLTPGVREIGSRVSANLWGSVYPREGFLHQVDDFKSAAVVAQRAGDIVTRSGQPHVYQPLLAQPYDGYWPAGALIESDVRTGKWQPLTPQLSMTCAVFPNARPAVQASDGGYAWTLWRPYACCKRMGQIFLGSTDVE</sequence>
<comment type="caution">
    <text evidence="2">The sequence shown here is derived from an EMBL/GenBank/DDBJ whole genome shotgun (WGS) entry which is preliminary data.</text>
</comment>
<evidence type="ECO:0000313" key="3">
    <source>
        <dbReference type="Proteomes" id="UP000054978"/>
    </source>
</evidence>
<dbReference type="STRING" id="1777144.AWB83_00137"/>
<reference evidence="2" key="1">
    <citation type="submission" date="2016-01" db="EMBL/GenBank/DDBJ databases">
        <authorList>
            <person name="Peeters C."/>
        </authorList>
    </citation>
    <scope>NUCLEOTIDE SEQUENCE [LARGE SCALE GENOMIC DNA]</scope>
    <source>
        <strain evidence="2">LMG 29326</strain>
    </source>
</reference>
<dbReference type="Proteomes" id="UP000054978">
    <property type="component" value="Unassembled WGS sequence"/>
</dbReference>
<protein>
    <submittedName>
        <fullName evidence="2">TraU protein</fullName>
    </submittedName>
</protein>
<accession>A0A157Z3A1</accession>
<dbReference type="AlphaFoldDB" id="A0A157Z3A1"/>
<feature type="signal peptide" evidence="1">
    <location>
        <begin position="1"/>
        <end position="26"/>
    </location>
</feature>
<keyword evidence="3" id="KW-1185">Reference proteome</keyword>
<dbReference type="NCBIfam" id="TIGR03756">
    <property type="entry name" value="conj_TIGR03756"/>
    <property type="match status" value="1"/>
</dbReference>
<evidence type="ECO:0000313" key="2">
    <source>
        <dbReference type="EMBL" id="SAK40008.1"/>
    </source>
</evidence>
<name>A0A157Z3A1_9BURK</name>
<feature type="chain" id="PRO_5007618831" evidence="1">
    <location>
        <begin position="27"/>
        <end position="313"/>
    </location>
</feature>
<evidence type="ECO:0000256" key="1">
    <source>
        <dbReference type="SAM" id="SignalP"/>
    </source>
</evidence>
<dbReference type="InterPro" id="IPR026331">
    <property type="entry name" value="PFL_4710"/>
</dbReference>
<dbReference type="InterPro" id="IPR009649">
    <property type="entry name" value="TraU"/>
</dbReference>
<gene>
    <name evidence="2" type="ORF">AWB83_00137</name>
</gene>
<organism evidence="2 3">
    <name type="scientific">Caballeronia ptereochthonis</name>
    <dbReference type="NCBI Taxonomy" id="1777144"/>
    <lineage>
        <taxon>Bacteria</taxon>
        <taxon>Pseudomonadati</taxon>
        <taxon>Pseudomonadota</taxon>
        <taxon>Betaproteobacteria</taxon>
        <taxon>Burkholderiales</taxon>
        <taxon>Burkholderiaceae</taxon>
        <taxon>Caballeronia</taxon>
    </lineage>
</organism>
<keyword evidence="1" id="KW-0732">Signal</keyword>
<dbReference type="Pfam" id="PF06834">
    <property type="entry name" value="TraU"/>
    <property type="match status" value="1"/>
</dbReference>
<dbReference type="EMBL" id="FCOB02000001">
    <property type="protein sequence ID" value="SAK40008.1"/>
    <property type="molecule type" value="Genomic_DNA"/>
</dbReference>
<dbReference type="RefSeq" id="WP_087042329.1">
    <property type="nucleotide sequence ID" value="NZ_FCOB02000001.1"/>
</dbReference>